<feature type="chain" id="PRO_5035882054" evidence="1">
    <location>
        <begin position="23"/>
        <end position="218"/>
    </location>
</feature>
<evidence type="ECO:0000256" key="1">
    <source>
        <dbReference type="SAM" id="SignalP"/>
    </source>
</evidence>
<sequence>MLGPCSCVLVLLSAGLAKNTHGELANVASVKINSDDKSDSIFFVVPKEPGFDSHLSSDITYVVKDSDDYEYDFEDRYRSDSNNEKEDFVINDIINANRHGFSHEVDHPKNVPNYFTVDNVKHNTESANDDAAYILYHLLRNTNNNDHSDFKEAKDSLRSALRARCQKVEHCVRKCQKKQIDCPINCKESYDEFNICPSEKPKGCKKTKCGRTLPPNWL</sequence>
<dbReference type="RefSeq" id="XP_021204111.2">
    <property type="nucleotide sequence ID" value="XM_021348436.3"/>
</dbReference>
<dbReference type="KEGG" id="bmor:110385307"/>
<protein>
    <submittedName>
        <fullName evidence="2">Uncharacterized protein</fullName>
    </submittedName>
</protein>
<name>A0A8R2HN16_BOMMO</name>
<proteinExistence type="predicted"/>
<dbReference type="Proteomes" id="UP000005204">
    <property type="component" value="Unassembled WGS sequence"/>
</dbReference>
<evidence type="ECO:0000313" key="3">
    <source>
        <dbReference type="Proteomes" id="UP000005204"/>
    </source>
</evidence>
<accession>A0A8R2HN16</accession>
<dbReference type="EnsemblMetazoa" id="XM_021348436.2">
    <property type="protein sequence ID" value="XP_021204111.2"/>
    <property type="gene ID" value="LOC110385307"/>
</dbReference>
<reference evidence="2" key="2">
    <citation type="submission" date="2022-06" db="UniProtKB">
        <authorList>
            <consortium name="EnsemblMetazoa"/>
        </authorList>
    </citation>
    <scope>IDENTIFICATION</scope>
    <source>
        <strain evidence="2">p50T (Dazao)</strain>
    </source>
</reference>
<feature type="signal peptide" evidence="1">
    <location>
        <begin position="1"/>
        <end position="22"/>
    </location>
</feature>
<evidence type="ECO:0000313" key="2">
    <source>
        <dbReference type="EnsemblMetazoa" id="XP_021204111.2"/>
    </source>
</evidence>
<dbReference type="AlphaFoldDB" id="A0A8R2HN16"/>
<keyword evidence="3" id="KW-1185">Reference proteome</keyword>
<reference evidence="3" key="1">
    <citation type="journal article" date="2008" name="Insect Biochem. Mol. Biol.">
        <title>The genome of a lepidopteran model insect, the silkworm Bombyx mori.</title>
        <authorList>
            <consortium name="International Silkworm Genome Consortium"/>
        </authorList>
    </citation>
    <scope>NUCLEOTIDE SEQUENCE [LARGE SCALE GENOMIC DNA]</scope>
    <source>
        <strain evidence="3">p50T</strain>
    </source>
</reference>
<organism evidence="2 3">
    <name type="scientific">Bombyx mori</name>
    <name type="common">Silk moth</name>
    <dbReference type="NCBI Taxonomy" id="7091"/>
    <lineage>
        <taxon>Eukaryota</taxon>
        <taxon>Metazoa</taxon>
        <taxon>Ecdysozoa</taxon>
        <taxon>Arthropoda</taxon>
        <taxon>Hexapoda</taxon>
        <taxon>Insecta</taxon>
        <taxon>Pterygota</taxon>
        <taxon>Neoptera</taxon>
        <taxon>Endopterygota</taxon>
        <taxon>Lepidoptera</taxon>
        <taxon>Glossata</taxon>
        <taxon>Ditrysia</taxon>
        <taxon>Bombycoidea</taxon>
        <taxon>Bombycidae</taxon>
        <taxon>Bombycinae</taxon>
        <taxon>Bombyx</taxon>
    </lineage>
</organism>
<dbReference type="GeneID" id="110385307"/>
<keyword evidence="1" id="KW-0732">Signal</keyword>